<dbReference type="PATRIC" id="fig|742823.3.peg.1331"/>
<gene>
    <name evidence="1" type="ORF">HMPREF9465_01345</name>
</gene>
<evidence type="ECO:0000313" key="2">
    <source>
        <dbReference type="Proteomes" id="UP000005835"/>
    </source>
</evidence>
<protein>
    <submittedName>
        <fullName evidence="1">Uncharacterized protein</fullName>
    </submittedName>
</protein>
<name>K1JHX9_9BURK</name>
<organism evidence="1 2">
    <name type="scientific">Sutterella wadsworthensis 2_1_59BFAA</name>
    <dbReference type="NCBI Taxonomy" id="742823"/>
    <lineage>
        <taxon>Bacteria</taxon>
        <taxon>Pseudomonadati</taxon>
        <taxon>Pseudomonadota</taxon>
        <taxon>Betaproteobacteria</taxon>
        <taxon>Burkholderiales</taxon>
        <taxon>Sutterellaceae</taxon>
        <taxon>Sutterella</taxon>
    </lineage>
</organism>
<accession>K1JHX9</accession>
<reference evidence="1 2" key="1">
    <citation type="submission" date="2012-05" db="EMBL/GenBank/DDBJ databases">
        <title>The Genome Sequence of Sutterella wadsworthensis 2_1_59BFAA.</title>
        <authorList>
            <consortium name="The Broad Institute Genome Sequencing Platform"/>
            <person name="Earl A."/>
            <person name="Ward D."/>
            <person name="Feldgarden M."/>
            <person name="Gevers D."/>
            <person name="Daigneault M."/>
            <person name="Strauss J."/>
            <person name="Allen-Vercoe E."/>
            <person name="Walker B."/>
            <person name="Young S.K."/>
            <person name="Zeng Q."/>
            <person name="Gargeya S."/>
            <person name="Fitzgerald M."/>
            <person name="Haas B."/>
            <person name="Abouelleil A."/>
            <person name="Alvarado L."/>
            <person name="Arachchi H.M."/>
            <person name="Berlin A.M."/>
            <person name="Chapman S.B."/>
            <person name="Goldberg J."/>
            <person name="Griggs A."/>
            <person name="Gujja S."/>
            <person name="Hansen M."/>
            <person name="Howarth C."/>
            <person name="Imamovic A."/>
            <person name="Larimer J."/>
            <person name="McCowen C."/>
            <person name="Montmayeur A."/>
            <person name="Murphy C."/>
            <person name="Neiman D."/>
            <person name="Pearson M."/>
            <person name="Priest M."/>
            <person name="Roberts A."/>
            <person name="Saif S."/>
            <person name="Shea T."/>
            <person name="Sisk P."/>
            <person name="Sykes S."/>
            <person name="Wortman J."/>
            <person name="Nusbaum C."/>
            <person name="Birren B."/>
        </authorList>
    </citation>
    <scope>NUCLEOTIDE SEQUENCE [LARGE SCALE GENOMIC DNA]</scope>
    <source>
        <strain evidence="1 2">2_1_59BFAA</strain>
    </source>
</reference>
<dbReference type="Proteomes" id="UP000005835">
    <property type="component" value="Unassembled WGS sequence"/>
</dbReference>
<dbReference type="AlphaFoldDB" id="K1JHX9"/>
<dbReference type="EMBL" id="ADMG01000031">
    <property type="protein sequence ID" value="EKB31240.1"/>
    <property type="molecule type" value="Genomic_DNA"/>
</dbReference>
<dbReference type="HOGENOM" id="CLU_2902609_0_0_4"/>
<keyword evidence="2" id="KW-1185">Reference proteome</keyword>
<sequence length="62" mass="6673">MLEESIAFCGGRETDARGTLEQTAKCLGFTYEALMQGAADGIAVGRVVAQVKREHPVFATRN</sequence>
<comment type="caution">
    <text evidence="1">The sequence shown here is derived from an EMBL/GenBank/DDBJ whole genome shotgun (WGS) entry which is preliminary data.</text>
</comment>
<evidence type="ECO:0000313" key="1">
    <source>
        <dbReference type="EMBL" id="EKB31240.1"/>
    </source>
</evidence>
<proteinExistence type="predicted"/>